<organism evidence="3 4">
    <name type="scientific">Salmonella enterica subsp. arizonae</name>
    <dbReference type="NCBI Taxonomy" id="59203"/>
    <lineage>
        <taxon>Bacteria</taxon>
        <taxon>Pseudomonadati</taxon>
        <taxon>Pseudomonadota</taxon>
        <taxon>Gammaproteobacteria</taxon>
        <taxon>Enterobacterales</taxon>
        <taxon>Enterobacteriaceae</taxon>
        <taxon>Salmonella</taxon>
    </lineage>
</organism>
<dbReference type="Gene3D" id="2.30.40.10">
    <property type="entry name" value="Urease, subunit C, domain 1"/>
    <property type="match status" value="2"/>
</dbReference>
<dbReference type="NCBIfam" id="NF011987">
    <property type="entry name" value="PRK15446.2-3"/>
    <property type="match status" value="1"/>
</dbReference>
<dbReference type="EC" id="2.7.4.23" evidence="3"/>
<evidence type="ECO:0000313" key="3">
    <source>
        <dbReference type="EMBL" id="SUG17334.1"/>
    </source>
</evidence>
<sequence length="432" mass="47667">MIINNVKLVLEDEVVQGSLEMQDGVIRNVADSQTRLPAALDGEGGWLLPGLIELHTDNLDKFFTPRPKVDWPAHSAMSSHDALMVASGITTVLDAVAIGDVRDGGDRLENLEKMINAVEETQKRGLNRAEHRLHLRCELPHHTTLPLFEKLADRDAVTLVSLMDHSPGQRQYVSLEKYREYYQGKYHLTDDEMDRFEAEQRALAERWSTPNRQSIAAMCQARHIALASHDDATYAHVRESHLMGSVIAEFPTTFEAAQASRQHGMNVLMGAPNIVRGGSHSGNVAAHKLAELGLLDILSSDYYPASLLDAAFRVADDANNTFTLPQAICLVTLNPARALKLDDRGVIAQGKRADLVLAHHKDESRPYRSCLASGKKGVLTMGKLIWLMGPSGSGKDSLLAALRQQEHEQLLIAHRYITRAANAGNENHIALE</sequence>
<gene>
    <name evidence="3" type="primary">phnN_1</name>
    <name evidence="3" type="ORF">NCTC7295_05086</name>
</gene>
<dbReference type="SUPFAM" id="SSF52540">
    <property type="entry name" value="P-loop containing nucleoside triphosphate hydrolases"/>
    <property type="match status" value="1"/>
</dbReference>
<evidence type="ECO:0000256" key="1">
    <source>
        <dbReference type="SAM" id="Coils"/>
    </source>
</evidence>
<dbReference type="PIRSF" id="PIRSF038971">
    <property type="entry name" value="PhnM"/>
    <property type="match status" value="1"/>
</dbReference>
<keyword evidence="3" id="KW-0808">Transferase</keyword>
<evidence type="ECO:0000259" key="2">
    <source>
        <dbReference type="Pfam" id="PF07969"/>
    </source>
</evidence>
<dbReference type="PANTHER" id="PTHR43135:SF3">
    <property type="entry name" value="ALPHA-D-RIBOSE 1-METHYLPHOSPHONATE 5-TRIPHOSPHATE DIPHOSPHATASE"/>
    <property type="match status" value="1"/>
</dbReference>
<feature type="domain" description="Amidohydrolase 3" evidence="2">
    <location>
        <begin position="272"/>
        <end position="357"/>
    </location>
</feature>
<accession>A0A379SCY3</accession>
<proteinExistence type="predicted"/>
<dbReference type="Pfam" id="PF07969">
    <property type="entry name" value="Amidohydro_3"/>
    <property type="match status" value="1"/>
</dbReference>
<dbReference type="GO" id="GO:0033863">
    <property type="term" value="F:ribose 1,5-bisphosphate phosphokinase activity"/>
    <property type="evidence" value="ECO:0007669"/>
    <property type="project" value="UniProtKB-EC"/>
</dbReference>
<dbReference type="Gene3D" id="3.20.20.140">
    <property type="entry name" value="Metal-dependent hydrolases"/>
    <property type="match status" value="2"/>
</dbReference>
<dbReference type="GO" id="GO:0019700">
    <property type="term" value="P:organic phosphonate catabolic process"/>
    <property type="evidence" value="ECO:0007669"/>
    <property type="project" value="InterPro"/>
</dbReference>
<dbReference type="Gene3D" id="3.40.50.300">
    <property type="entry name" value="P-loop containing nucleotide triphosphate hydrolases"/>
    <property type="match status" value="1"/>
</dbReference>
<dbReference type="InterPro" id="IPR013108">
    <property type="entry name" value="Amidohydro_3"/>
</dbReference>
<dbReference type="InterPro" id="IPR011059">
    <property type="entry name" value="Metal-dep_hydrolase_composite"/>
</dbReference>
<dbReference type="Proteomes" id="UP000254124">
    <property type="component" value="Unassembled WGS sequence"/>
</dbReference>
<dbReference type="SUPFAM" id="SSF51338">
    <property type="entry name" value="Composite domain of metallo-dependent hydrolases"/>
    <property type="match status" value="1"/>
</dbReference>
<dbReference type="InterPro" id="IPR051781">
    <property type="entry name" value="Metallo-dep_Hydrolase"/>
</dbReference>
<dbReference type="NCBIfam" id="NF011984">
    <property type="entry name" value="PRK15446.1-5"/>
    <property type="match status" value="1"/>
</dbReference>
<evidence type="ECO:0000313" key="4">
    <source>
        <dbReference type="Proteomes" id="UP000254124"/>
    </source>
</evidence>
<dbReference type="InterPro" id="IPR032466">
    <property type="entry name" value="Metal_Hydrolase"/>
</dbReference>
<dbReference type="GO" id="GO:0016810">
    <property type="term" value="F:hydrolase activity, acting on carbon-nitrogen (but not peptide) bonds"/>
    <property type="evidence" value="ECO:0007669"/>
    <property type="project" value="InterPro"/>
</dbReference>
<dbReference type="EMBL" id="UGWZ01000001">
    <property type="protein sequence ID" value="SUG17334.1"/>
    <property type="molecule type" value="Genomic_DNA"/>
</dbReference>
<dbReference type="InterPro" id="IPR012696">
    <property type="entry name" value="PhnM"/>
</dbReference>
<dbReference type="NCBIfam" id="NF011990">
    <property type="entry name" value="PRK15446.2-6"/>
    <property type="match status" value="1"/>
</dbReference>
<dbReference type="CDD" id="cd01306">
    <property type="entry name" value="PhnM"/>
    <property type="match status" value="1"/>
</dbReference>
<dbReference type="PANTHER" id="PTHR43135">
    <property type="entry name" value="ALPHA-D-RIBOSE 1-METHYLPHOSPHONATE 5-TRIPHOSPHATE DIPHOSPHATASE"/>
    <property type="match status" value="1"/>
</dbReference>
<keyword evidence="1" id="KW-0175">Coiled coil</keyword>
<dbReference type="AlphaFoldDB" id="A0A379SCY3"/>
<name>A0A379SCY3_SALER</name>
<feature type="coiled-coil region" evidence="1">
    <location>
        <begin position="101"/>
        <end position="128"/>
    </location>
</feature>
<dbReference type="InterPro" id="IPR027417">
    <property type="entry name" value="P-loop_NTPase"/>
</dbReference>
<dbReference type="SUPFAM" id="SSF51556">
    <property type="entry name" value="Metallo-dependent hydrolases"/>
    <property type="match status" value="1"/>
</dbReference>
<protein>
    <submittedName>
        <fullName evidence="3">Ribose 1,5-bisphosphokinase</fullName>
        <ecNumber evidence="3">2.7.4.23</ecNumber>
    </submittedName>
</protein>
<dbReference type="NCBIfam" id="NF011981">
    <property type="entry name" value="PRK15446.1-2"/>
    <property type="match status" value="1"/>
</dbReference>
<reference evidence="3 4" key="1">
    <citation type="submission" date="2018-06" db="EMBL/GenBank/DDBJ databases">
        <authorList>
            <consortium name="Pathogen Informatics"/>
            <person name="Doyle S."/>
        </authorList>
    </citation>
    <scope>NUCLEOTIDE SEQUENCE [LARGE SCALE GENOMIC DNA]</scope>
    <source>
        <strain evidence="3 4">NCTC7295</strain>
    </source>
</reference>
<dbReference type="NCBIfam" id="TIGR02318">
    <property type="entry name" value="phosphono_phnM"/>
    <property type="match status" value="1"/>
</dbReference>
<keyword evidence="3" id="KW-0418">Kinase</keyword>